<reference evidence="3 4" key="1">
    <citation type="submission" date="2019-11" db="EMBL/GenBank/DDBJ databases">
        <authorList>
            <person name="Li X.-J."/>
            <person name="Feng X.-M."/>
        </authorList>
    </citation>
    <scope>NUCLEOTIDE SEQUENCE [LARGE SCALE GENOMIC DNA]</scope>
    <source>
        <strain evidence="3 4">XMNu-373</strain>
    </source>
</reference>
<evidence type="ECO:0000256" key="1">
    <source>
        <dbReference type="SAM" id="MobiDB-lite"/>
    </source>
</evidence>
<feature type="compositionally biased region" description="Pro residues" evidence="1">
    <location>
        <begin position="92"/>
        <end position="104"/>
    </location>
</feature>
<evidence type="ECO:0000313" key="4">
    <source>
        <dbReference type="Proteomes" id="UP000460435"/>
    </source>
</evidence>
<gene>
    <name evidence="3" type="ORF">F7O44_10000</name>
</gene>
<dbReference type="Pfam" id="PF18986">
    <property type="entry name" value="DUF5719"/>
    <property type="match status" value="1"/>
</dbReference>
<keyword evidence="2" id="KW-0732">Signal</keyword>
<evidence type="ECO:0000256" key="2">
    <source>
        <dbReference type="SAM" id="SignalP"/>
    </source>
</evidence>
<proteinExistence type="predicted"/>
<evidence type="ECO:0008006" key="5">
    <source>
        <dbReference type="Google" id="ProtNLM"/>
    </source>
</evidence>
<dbReference type="Proteomes" id="UP000460435">
    <property type="component" value="Unassembled WGS sequence"/>
</dbReference>
<organism evidence="3 4">
    <name type="scientific">Phytoactinopolyspora mesophila</name>
    <dbReference type="NCBI Taxonomy" id="2650750"/>
    <lineage>
        <taxon>Bacteria</taxon>
        <taxon>Bacillati</taxon>
        <taxon>Actinomycetota</taxon>
        <taxon>Actinomycetes</taxon>
        <taxon>Jiangellales</taxon>
        <taxon>Jiangellaceae</taxon>
        <taxon>Phytoactinopolyspora</taxon>
    </lineage>
</organism>
<accession>A0A7K3M284</accession>
<name>A0A7K3M284_9ACTN</name>
<dbReference type="EMBL" id="WLZY01000003">
    <property type="protein sequence ID" value="NDL57403.1"/>
    <property type="molecule type" value="Genomic_DNA"/>
</dbReference>
<dbReference type="RefSeq" id="WP_162450118.1">
    <property type="nucleotide sequence ID" value="NZ_WLZY01000003.1"/>
</dbReference>
<protein>
    <recommendedName>
        <fullName evidence="5">Secreted protein</fullName>
    </recommendedName>
</protein>
<comment type="caution">
    <text evidence="3">The sequence shown here is derived from an EMBL/GenBank/DDBJ whole genome shotgun (WGS) entry which is preliminary data.</text>
</comment>
<evidence type="ECO:0000313" key="3">
    <source>
        <dbReference type="EMBL" id="NDL57403.1"/>
    </source>
</evidence>
<feature type="region of interest" description="Disordered" evidence="1">
    <location>
        <begin position="87"/>
        <end position="109"/>
    </location>
</feature>
<keyword evidence="4" id="KW-1185">Reference proteome</keyword>
<feature type="chain" id="PRO_5029728053" description="Secreted protein" evidence="2">
    <location>
        <begin position="27"/>
        <end position="506"/>
    </location>
</feature>
<dbReference type="InterPro" id="IPR043777">
    <property type="entry name" value="DUF5719"/>
</dbReference>
<feature type="signal peptide" evidence="2">
    <location>
        <begin position="1"/>
        <end position="26"/>
    </location>
</feature>
<dbReference type="AlphaFoldDB" id="A0A7K3M284"/>
<sequence>MRSGLTALVVAAAGAGVLAAASLVGAPESVVEEYPEVQEPVVRSSPVCPFVGGEEEGRAHIGVYSLPDVPAVAEDDPDPITARELAFTPEPGATPEPSPEPTEPAEPLLTVDGRGVFERLRVETDEGTSVAVEGTGSLAPGLVAEQSMVMEEIDLRGLSTAACSPAAREHWFVGGSGEVGKRGRLVLANPTSVAAVVNIRLWDEAGPIDAPATQGIGVPARSQHVLLLDALAPDSERVGVEITTTQGRVSAALEVRETDETTPLGMSFVPEAQAPDHTVVIPAVPDHGEPVLRVLAPGSTDAIVSVRMFGANGPFAPIDHEVITVPAGSVSEIELDGLNDEPVAIELDSDEPITASVRAVDDPDDGLPDLAFTAATPPLSGPTAALLGRTSSGFSSTLHISSVAEASTRVTIKTLDDDGAVDSEEELDIPGGATVPFELERADDASFATVLVEPAQPGAIVVGREMSAEDDQGAYFDLLPLRSPAIEVAVPRVVGELPSVLDRSED</sequence>